<evidence type="ECO:0000313" key="2">
    <source>
        <dbReference type="Proteomes" id="UP000017119"/>
    </source>
</evidence>
<dbReference type="HOGENOM" id="CLU_064929_0_0_14"/>
<dbReference type="Proteomes" id="UP000017119">
    <property type="component" value="Chromosome"/>
</dbReference>
<reference evidence="1 2" key="1">
    <citation type="journal article" date="2013" name="Genome Announc.">
        <title>Genome Sequence of Mycoplasma parvum (Formerly Eperythrozoon parvum), a Diminutive Hemoplasma of the Pig.</title>
        <authorList>
            <person name="do Nascimento N.C."/>
            <person name="Dos Santos A.P."/>
            <person name="Chu Y."/>
            <person name="Guimaraes A.M."/>
            <person name="Pagliaro A."/>
            <person name="Messick J.B."/>
        </authorList>
    </citation>
    <scope>NUCLEOTIDE SEQUENCE [LARGE SCALE GENOMIC DNA]</scope>
    <source>
        <strain evidence="1 2">Indiana</strain>
    </source>
</reference>
<dbReference type="OrthoDB" id="403739at2"/>
<name>U5NBS2_9MOLU</name>
<dbReference type="EMBL" id="CP006771">
    <property type="protein sequence ID" value="AGX88832.1"/>
    <property type="molecule type" value="Genomic_DNA"/>
</dbReference>
<dbReference type="RefSeq" id="WP_022768792.1">
    <property type="nucleotide sequence ID" value="NC_022575.1"/>
</dbReference>
<accession>U5NBS2</accession>
<organism evidence="1 2">
    <name type="scientific">Mycoplasma parvum str. Indiana</name>
    <dbReference type="NCBI Taxonomy" id="1403316"/>
    <lineage>
        <taxon>Bacteria</taxon>
        <taxon>Bacillati</taxon>
        <taxon>Mycoplasmatota</taxon>
        <taxon>Mollicutes</taxon>
        <taxon>Mycoplasmataceae</taxon>
        <taxon>Mycoplasma</taxon>
    </lineage>
</organism>
<dbReference type="STRING" id="1403316.PRV_00235"/>
<keyword evidence="2" id="KW-1185">Reference proteome</keyword>
<sequence length="318" mass="36739">MGGAISIISRYESLSKNKALRLQDSKAKSLEDELKIDNLETHLNKINNLNNLSNAIFSEALERKSPVFDIKRSIEKITKEINKESGLSTIDSESKIELSNSQSKLTNFKENFKKVYDQVKTWESRGDSKKIRLQKGFQLPEKINPPSLEQREALLKYYEIFSNLKGNESEFLKGIDNLNKYSDYQKVGGQIPRNNREIISALKKIGWNKNSKVGFGEYLRIKNQENDDPFSILLDVEYLNDSRAKALEWEEKILAFKGANPYSKCNWKWSNHYCSSQIEASTKNFREVQEDIEAQMTVKIASILIEKMTTKLNLEEFK</sequence>
<proteinExistence type="predicted"/>
<dbReference type="KEGG" id="mpv:PRV_00235"/>
<dbReference type="AlphaFoldDB" id="U5NBS2"/>
<dbReference type="PATRIC" id="fig|1403316.3.peg.38"/>
<protein>
    <submittedName>
        <fullName evidence="1">Uncharacterized protein</fullName>
    </submittedName>
</protein>
<gene>
    <name evidence="1" type="ORF">PRV_00235</name>
</gene>
<evidence type="ECO:0000313" key="1">
    <source>
        <dbReference type="EMBL" id="AGX88832.1"/>
    </source>
</evidence>